<dbReference type="CDD" id="cd19744">
    <property type="entry name" value="bHLH_TS_dAS-C_like"/>
    <property type="match status" value="1"/>
</dbReference>
<dbReference type="VEuPathDB" id="VectorBase:GPAI048451"/>
<evidence type="ECO:0000313" key="5">
    <source>
        <dbReference type="EnsemblMetazoa" id="GPAI048451-PA"/>
    </source>
</evidence>
<dbReference type="Proteomes" id="UP000092445">
    <property type="component" value="Unassembled WGS sequence"/>
</dbReference>
<evidence type="ECO:0000256" key="2">
    <source>
        <dbReference type="ARBA" id="ARBA00023125"/>
    </source>
</evidence>
<dbReference type="Pfam" id="PF00010">
    <property type="entry name" value="HLH"/>
    <property type="match status" value="1"/>
</dbReference>
<keyword evidence="1" id="KW-0524">Neurogenesis</keyword>
<dbReference type="SMART" id="SM00353">
    <property type="entry name" value="HLH"/>
    <property type="match status" value="1"/>
</dbReference>
<proteinExistence type="predicted"/>
<organism evidence="5 6">
    <name type="scientific">Glossina pallidipes</name>
    <name type="common">Tsetse fly</name>
    <dbReference type="NCBI Taxonomy" id="7398"/>
    <lineage>
        <taxon>Eukaryota</taxon>
        <taxon>Metazoa</taxon>
        <taxon>Ecdysozoa</taxon>
        <taxon>Arthropoda</taxon>
        <taxon>Hexapoda</taxon>
        <taxon>Insecta</taxon>
        <taxon>Pterygota</taxon>
        <taxon>Neoptera</taxon>
        <taxon>Endopterygota</taxon>
        <taxon>Diptera</taxon>
        <taxon>Brachycera</taxon>
        <taxon>Muscomorpha</taxon>
        <taxon>Hippoboscoidea</taxon>
        <taxon>Glossinidae</taxon>
        <taxon>Glossina</taxon>
    </lineage>
</organism>
<feature type="domain" description="BHLH" evidence="4">
    <location>
        <begin position="206"/>
        <end position="272"/>
    </location>
</feature>
<evidence type="ECO:0000256" key="1">
    <source>
        <dbReference type="ARBA" id="ARBA00022902"/>
    </source>
</evidence>
<protein>
    <recommendedName>
        <fullName evidence="4">BHLH domain-containing protein</fullName>
    </recommendedName>
</protein>
<keyword evidence="2" id="KW-0238">DNA-binding</keyword>
<keyword evidence="3" id="KW-0732">Signal</keyword>
<dbReference type="PROSITE" id="PS50888">
    <property type="entry name" value="BHLH"/>
    <property type="match status" value="1"/>
</dbReference>
<dbReference type="InterPro" id="IPR015660">
    <property type="entry name" value="MASH1/Ascl1a-like"/>
</dbReference>
<dbReference type="SUPFAM" id="SSF47459">
    <property type="entry name" value="HLH, helix-loop-helix DNA-binding domain"/>
    <property type="match status" value="1"/>
</dbReference>
<dbReference type="GO" id="GO:0090575">
    <property type="term" value="C:RNA polymerase II transcription regulator complex"/>
    <property type="evidence" value="ECO:0007669"/>
    <property type="project" value="TreeGrafter"/>
</dbReference>
<dbReference type="PROSITE" id="PS51257">
    <property type="entry name" value="PROKAR_LIPOPROTEIN"/>
    <property type="match status" value="1"/>
</dbReference>
<evidence type="ECO:0000256" key="3">
    <source>
        <dbReference type="SAM" id="SignalP"/>
    </source>
</evidence>
<dbReference type="PANTHER" id="PTHR13935:SF106">
    <property type="entry name" value="ACHAETE-SCUTE COMPLEX PROTEIN T5-RELATED"/>
    <property type="match status" value="1"/>
</dbReference>
<name>A0A1B0AK75_GLOPL</name>
<feature type="signal peptide" evidence="3">
    <location>
        <begin position="1"/>
        <end position="19"/>
    </location>
</feature>
<sequence length="352" mass="39552">MRFCRIFLQIFLVVSCSIALGLSLKCFTCSSPQECKKPQLLECSKLLANNTRAYLDAYHQGVNLNATSLYYECLYEELRVGSADVHYRGCTYDNINGCQLQLRPQFAAPSQRKCKQCRNKDACNSSGYARLEVMTISTATLVMLLCTENLSYQQSVQRHRQLQHKQHHQHQVLRTRNACQRSTSSAPYSKSTIYCSSGSTLDSNNPAVIRRNARERNRVKQVNNGFSNLRQHIPNAIIAEVSNGRRGIGPGANKKLSKVDTLRMAAEYIRRLKNLIDEVDNSDASSVSSYGSSIYASSSYVVPVNRRIGDRGGNGMFINKITQHDDDFEVVFLKTRSDSLICACKLLYQSGL</sequence>
<evidence type="ECO:0000313" key="6">
    <source>
        <dbReference type="Proteomes" id="UP000092445"/>
    </source>
</evidence>
<keyword evidence="6" id="KW-1185">Reference proteome</keyword>
<dbReference type="AlphaFoldDB" id="A0A1B0AK75"/>
<dbReference type="InterPro" id="IPR011598">
    <property type="entry name" value="bHLH_dom"/>
</dbReference>
<reference evidence="6" key="1">
    <citation type="submission" date="2014-03" db="EMBL/GenBank/DDBJ databases">
        <authorList>
            <person name="Aksoy S."/>
            <person name="Warren W."/>
            <person name="Wilson R.K."/>
        </authorList>
    </citation>
    <scope>NUCLEOTIDE SEQUENCE [LARGE SCALE GENOMIC DNA]</scope>
    <source>
        <strain evidence="6">IAEA</strain>
    </source>
</reference>
<dbReference type="EnsemblMetazoa" id="GPAI048451-RA">
    <property type="protein sequence ID" value="GPAI048451-PA"/>
    <property type="gene ID" value="GPAI048451"/>
</dbReference>
<dbReference type="GO" id="GO:0007399">
    <property type="term" value="P:nervous system development"/>
    <property type="evidence" value="ECO:0007669"/>
    <property type="project" value="UniProtKB-KW"/>
</dbReference>
<dbReference type="PANTHER" id="PTHR13935">
    <property type="entry name" value="ACHAETE-SCUTE TRANSCRIPTION FACTOR-RELATED"/>
    <property type="match status" value="1"/>
</dbReference>
<dbReference type="GO" id="GO:0000981">
    <property type="term" value="F:DNA-binding transcription factor activity, RNA polymerase II-specific"/>
    <property type="evidence" value="ECO:0007669"/>
    <property type="project" value="TreeGrafter"/>
</dbReference>
<accession>A0A1B0AK75</accession>
<feature type="chain" id="PRO_5008403912" description="BHLH domain-containing protein" evidence="3">
    <location>
        <begin position="20"/>
        <end position="352"/>
    </location>
</feature>
<reference evidence="5" key="2">
    <citation type="submission" date="2020-05" db="UniProtKB">
        <authorList>
            <consortium name="EnsemblMetazoa"/>
        </authorList>
    </citation>
    <scope>IDENTIFICATION</scope>
    <source>
        <strain evidence="5">IAEA</strain>
    </source>
</reference>
<dbReference type="GO" id="GO:0000977">
    <property type="term" value="F:RNA polymerase II transcription regulatory region sequence-specific DNA binding"/>
    <property type="evidence" value="ECO:0007669"/>
    <property type="project" value="TreeGrafter"/>
</dbReference>
<evidence type="ECO:0000259" key="4">
    <source>
        <dbReference type="PROSITE" id="PS50888"/>
    </source>
</evidence>
<dbReference type="Gene3D" id="4.10.280.10">
    <property type="entry name" value="Helix-loop-helix DNA-binding domain"/>
    <property type="match status" value="1"/>
</dbReference>
<dbReference type="InterPro" id="IPR036638">
    <property type="entry name" value="HLH_DNA-bd_sf"/>
</dbReference>
<dbReference type="GO" id="GO:0046983">
    <property type="term" value="F:protein dimerization activity"/>
    <property type="evidence" value="ECO:0007669"/>
    <property type="project" value="InterPro"/>
</dbReference>
<dbReference type="STRING" id="7398.A0A1B0AK75"/>